<name>A0A1B8SBC6_9MYCO</name>
<dbReference type="AlphaFoldDB" id="A0A1B8SBC6"/>
<gene>
    <name evidence="1" type="ORF">ACT18_19890</name>
</gene>
<sequence>MTAPTWTAQPPTDAWQAAIAAAEFAAHGDPLRCLVALAESGCNPGWLVITSVQLLAAVIHEGASADELRSEVLRVADVTGASDYTTVAALEAVALAEAVQRGELATVRELCSGSQVSARDLTHAACAITGQAIAALAVDVSGVFDRLRSQFGGAA</sequence>
<protein>
    <submittedName>
        <fullName evidence="1">Uncharacterized protein</fullName>
    </submittedName>
</protein>
<dbReference type="EMBL" id="LFOE01000041">
    <property type="protein sequence ID" value="OBY30041.1"/>
    <property type="molecule type" value="Genomic_DNA"/>
</dbReference>
<dbReference type="OrthoDB" id="9967757at2"/>
<keyword evidence="2" id="KW-1185">Reference proteome</keyword>
<comment type="caution">
    <text evidence="1">The sequence shown here is derived from an EMBL/GenBank/DDBJ whole genome shotgun (WGS) entry which is preliminary data.</text>
</comment>
<dbReference type="RefSeq" id="WP_065289264.1">
    <property type="nucleotide sequence ID" value="NZ_LFOE01000041.1"/>
</dbReference>
<evidence type="ECO:0000313" key="2">
    <source>
        <dbReference type="Proteomes" id="UP000092668"/>
    </source>
</evidence>
<dbReference type="Proteomes" id="UP000092668">
    <property type="component" value="Unassembled WGS sequence"/>
</dbReference>
<organism evidence="1 2">
    <name type="scientific">Mycolicibacter kumamotonensis</name>
    <dbReference type="NCBI Taxonomy" id="354243"/>
    <lineage>
        <taxon>Bacteria</taxon>
        <taxon>Bacillati</taxon>
        <taxon>Actinomycetota</taxon>
        <taxon>Actinomycetes</taxon>
        <taxon>Mycobacteriales</taxon>
        <taxon>Mycobacteriaceae</taxon>
        <taxon>Mycolicibacter</taxon>
    </lineage>
</organism>
<reference evidence="1 2" key="1">
    <citation type="submission" date="2015-06" db="EMBL/GenBank/DDBJ databases">
        <title>Genome sequence of Mycobacterium kumamotonense strain Roo.</title>
        <authorList>
            <person name="Greninger A.L."/>
            <person name="Cunningham G."/>
            <person name="Miller S."/>
        </authorList>
    </citation>
    <scope>NUCLEOTIDE SEQUENCE [LARGE SCALE GENOMIC DNA]</scope>
    <source>
        <strain evidence="1 2">Roo</strain>
    </source>
</reference>
<dbReference type="PATRIC" id="fig|354243.3.peg.4109"/>
<evidence type="ECO:0000313" key="1">
    <source>
        <dbReference type="EMBL" id="OBY30041.1"/>
    </source>
</evidence>
<proteinExistence type="predicted"/>
<accession>A0A1B8SBC6</accession>